<dbReference type="AlphaFoldDB" id="A0A2S0WFH5"/>
<evidence type="ECO:0000313" key="2">
    <source>
        <dbReference type="Proteomes" id="UP000244754"/>
    </source>
</evidence>
<dbReference type="RefSeq" id="WP_108404483.1">
    <property type="nucleotide sequence ID" value="NZ_CP026948.1"/>
</dbReference>
<sequence>MLPRPSRLAATAALVVVLPLTACGQADDTPVGTEAPLEVTTPTAAPKEEFKVEHRGEKVTTDELTGEPVEDPAMELTYKWQGTSSAPNGGTVVVVAVTNRSDVPVPVEAIEQPTLRYGSGSNKTEARPQSAEAAGVDIIGIDEPLAPFATVNAKYAFDVRPGNLGNAEFTIGNVTFSGSL</sequence>
<gene>
    <name evidence="1" type="ORF">C3E79_08260</name>
</gene>
<keyword evidence="2" id="KW-1185">Reference proteome</keyword>
<name>A0A2S0WFH5_9CORY</name>
<organism evidence="1 2">
    <name type="scientific">Corynebacterium liangguodongii</name>
    <dbReference type="NCBI Taxonomy" id="2079535"/>
    <lineage>
        <taxon>Bacteria</taxon>
        <taxon>Bacillati</taxon>
        <taxon>Actinomycetota</taxon>
        <taxon>Actinomycetes</taxon>
        <taxon>Mycobacteriales</taxon>
        <taxon>Corynebacteriaceae</taxon>
        <taxon>Corynebacterium</taxon>
    </lineage>
</organism>
<proteinExistence type="predicted"/>
<accession>A0A2S0WFH5</accession>
<dbReference type="Proteomes" id="UP000244754">
    <property type="component" value="Chromosome"/>
</dbReference>
<protein>
    <submittedName>
        <fullName evidence="1">Uncharacterized protein</fullName>
    </submittedName>
</protein>
<dbReference type="KEGG" id="clia:C3E79_08260"/>
<evidence type="ECO:0000313" key="1">
    <source>
        <dbReference type="EMBL" id="AWB84474.1"/>
    </source>
</evidence>
<reference evidence="2" key="1">
    <citation type="submission" date="2018-01" db="EMBL/GenBank/DDBJ databases">
        <authorList>
            <person name="Li J."/>
        </authorList>
    </citation>
    <scope>NUCLEOTIDE SEQUENCE [LARGE SCALE GENOMIC DNA]</scope>
    <source>
        <strain evidence="2">2184</strain>
    </source>
</reference>
<dbReference type="OrthoDB" id="4419866at2"/>
<dbReference type="EMBL" id="CP026948">
    <property type="protein sequence ID" value="AWB84474.1"/>
    <property type="molecule type" value="Genomic_DNA"/>
</dbReference>